<accession>X1L1D1</accession>
<dbReference type="AlphaFoldDB" id="X1L1D1"/>
<dbReference type="EMBL" id="BARU01037439">
    <property type="protein sequence ID" value="GAH87958.1"/>
    <property type="molecule type" value="Genomic_DNA"/>
</dbReference>
<comment type="similarity">
    <text evidence="1">Belongs to the pseudomonas-type ThrB family.</text>
</comment>
<dbReference type="GO" id="GO:0004413">
    <property type="term" value="F:homoserine kinase activity"/>
    <property type="evidence" value="ECO:0007669"/>
    <property type="project" value="TreeGrafter"/>
</dbReference>
<comment type="caution">
    <text evidence="3">The sequence shown here is derived from an EMBL/GenBank/DDBJ whole genome shotgun (WGS) entry which is preliminary data.</text>
</comment>
<proteinExistence type="inferred from homology"/>
<organism evidence="3">
    <name type="scientific">marine sediment metagenome</name>
    <dbReference type="NCBI Taxonomy" id="412755"/>
    <lineage>
        <taxon>unclassified sequences</taxon>
        <taxon>metagenomes</taxon>
        <taxon>ecological metagenomes</taxon>
    </lineage>
</organism>
<dbReference type="InterPro" id="IPR011009">
    <property type="entry name" value="Kinase-like_dom_sf"/>
</dbReference>
<dbReference type="PANTHER" id="PTHR21064">
    <property type="entry name" value="AMINOGLYCOSIDE PHOSPHOTRANSFERASE DOMAIN-CONTAINING PROTEIN-RELATED"/>
    <property type="match status" value="1"/>
</dbReference>
<evidence type="ECO:0000256" key="1">
    <source>
        <dbReference type="ARBA" id="ARBA00038240"/>
    </source>
</evidence>
<name>X1L1D1_9ZZZZ</name>
<dbReference type="Pfam" id="PF01636">
    <property type="entry name" value="APH"/>
    <property type="match status" value="1"/>
</dbReference>
<sequence>GKSVILKTWIPGDTLRDKKQEDYRAIGKAIAELHQIPCPDFLPRDHPYGLSYMPDALGQGGDDEYEAWLADKINYLQDHFPAHLPRAIIHADLFDDNIIYNQGRFQAIIDFGDACCYYKAYDLGSVLSGACMENGKIDFVQAREVITSYQAICELEADEREVIQFFSVYASAAISTWQYVNNNVRRLDEAKKDKYKLAAQRTEHIFRIPQTRFKTILD</sequence>
<protein>
    <recommendedName>
        <fullName evidence="2">Aminoglycoside phosphotransferase domain-containing protein</fullName>
    </recommendedName>
</protein>
<gene>
    <name evidence="3" type="ORF">S03H2_58340</name>
</gene>
<dbReference type="SUPFAM" id="SSF56112">
    <property type="entry name" value="Protein kinase-like (PK-like)"/>
    <property type="match status" value="1"/>
</dbReference>
<feature type="non-terminal residue" evidence="3">
    <location>
        <position position="1"/>
    </location>
</feature>
<dbReference type="GO" id="GO:0009088">
    <property type="term" value="P:threonine biosynthetic process"/>
    <property type="evidence" value="ECO:0007669"/>
    <property type="project" value="TreeGrafter"/>
</dbReference>
<reference evidence="3" key="1">
    <citation type="journal article" date="2014" name="Front. Microbiol.">
        <title>High frequency of phylogenetically diverse reductive dehalogenase-homologous genes in deep subseafloor sedimentary metagenomes.</title>
        <authorList>
            <person name="Kawai M."/>
            <person name="Futagami T."/>
            <person name="Toyoda A."/>
            <person name="Takaki Y."/>
            <person name="Nishi S."/>
            <person name="Hori S."/>
            <person name="Arai W."/>
            <person name="Tsubouchi T."/>
            <person name="Morono Y."/>
            <person name="Uchiyama I."/>
            <person name="Ito T."/>
            <person name="Fujiyama A."/>
            <person name="Inagaki F."/>
            <person name="Takami H."/>
        </authorList>
    </citation>
    <scope>NUCLEOTIDE SEQUENCE</scope>
    <source>
        <strain evidence="3">Expedition CK06-06</strain>
    </source>
</reference>
<evidence type="ECO:0000259" key="2">
    <source>
        <dbReference type="Pfam" id="PF01636"/>
    </source>
</evidence>
<evidence type="ECO:0000313" key="3">
    <source>
        <dbReference type="EMBL" id="GAH87958.1"/>
    </source>
</evidence>
<dbReference type="PANTHER" id="PTHR21064:SF6">
    <property type="entry name" value="AMINOGLYCOSIDE PHOSPHOTRANSFERASE DOMAIN-CONTAINING PROTEIN"/>
    <property type="match status" value="1"/>
</dbReference>
<feature type="domain" description="Aminoglycoside phosphotransferase" evidence="2">
    <location>
        <begin position="6"/>
        <end position="135"/>
    </location>
</feature>
<dbReference type="InterPro" id="IPR050249">
    <property type="entry name" value="Pseudomonas-type_ThrB"/>
</dbReference>
<dbReference type="Gene3D" id="3.90.1200.10">
    <property type="match status" value="1"/>
</dbReference>
<dbReference type="InterPro" id="IPR002575">
    <property type="entry name" value="Aminoglycoside_PTrfase"/>
</dbReference>